<accession>A0A426TT96</accession>
<dbReference type="CDD" id="cd08826">
    <property type="entry name" value="SPFH_eoslipins_u1"/>
    <property type="match status" value="1"/>
</dbReference>
<feature type="domain" description="Band 7" evidence="2">
    <location>
        <begin position="23"/>
        <end position="180"/>
    </location>
</feature>
<organism evidence="3 4">
    <name type="scientific">Candidatus Viridilinea halotolerans</name>
    <dbReference type="NCBI Taxonomy" id="2491704"/>
    <lineage>
        <taxon>Bacteria</taxon>
        <taxon>Bacillati</taxon>
        <taxon>Chloroflexota</taxon>
        <taxon>Chloroflexia</taxon>
        <taxon>Chloroflexales</taxon>
        <taxon>Chloroflexineae</taxon>
        <taxon>Oscillochloridaceae</taxon>
        <taxon>Candidatus Viridilinea</taxon>
    </lineage>
</organism>
<comment type="similarity">
    <text evidence="1">Belongs to the band 7/mec-2 family.</text>
</comment>
<dbReference type="Gene3D" id="6.10.250.2090">
    <property type="match status" value="1"/>
</dbReference>
<comment type="caution">
    <text evidence="3">The sequence shown here is derived from an EMBL/GenBank/DDBJ whole genome shotgun (WGS) entry which is preliminary data.</text>
</comment>
<evidence type="ECO:0000259" key="2">
    <source>
        <dbReference type="SMART" id="SM00244"/>
    </source>
</evidence>
<dbReference type="GO" id="GO:0005886">
    <property type="term" value="C:plasma membrane"/>
    <property type="evidence" value="ECO:0007669"/>
    <property type="project" value="InterPro"/>
</dbReference>
<evidence type="ECO:0000256" key="1">
    <source>
        <dbReference type="ARBA" id="ARBA00008164"/>
    </source>
</evidence>
<dbReference type="EMBL" id="RSAS01000764">
    <property type="protein sequence ID" value="RRR67757.1"/>
    <property type="molecule type" value="Genomic_DNA"/>
</dbReference>
<gene>
    <name evidence="3" type="ORF">EI684_18500</name>
</gene>
<sequence length="257" mass="28933">MNGVFILAFVALFAFLALMVLLSAIKIVPEYERGVIFRLGRLMGARGPGIFLVIPVFERMIRVDTRVITMDVPAQEVITLDNVTIKVNAVLYFQVMNPNWAVTKVVDYIRATMQIAQTTLRSVVGQVELDDLLAQREKINQKLQKIIDEQTEPWGIKVTIVEVKDVELPQNMQRAMAKQAEAEREKRAKLIHAEGELQASRALADAAAVIGSEPAALQLRYLQTLTEISVEKNSTIIFPLPIDTLKTFFDDIGDRRR</sequence>
<protein>
    <submittedName>
        <fullName evidence="3">Slipin family protein</fullName>
    </submittedName>
</protein>
<evidence type="ECO:0000313" key="3">
    <source>
        <dbReference type="EMBL" id="RRR67757.1"/>
    </source>
</evidence>
<dbReference type="GO" id="GO:0098552">
    <property type="term" value="C:side of membrane"/>
    <property type="evidence" value="ECO:0007669"/>
    <property type="project" value="UniProtKB-ARBA"/>
</dbReference>
<dbReference type="InterPro" id="IPR001107">
    <property type="entry name" value="Band_7"/>
</dbReference>
<reference evidence="3 4" key="1">
    <citation type="submission" date="2018-12" db="EMBL/GenBank/DDBJ databases">
        <title>Genome Sequence of Candidatus Viridilinea halotolerans isolated from saline sulfide-rich spring.</title>
        <authorList>
            <person name="Grouzdev D.S."/>
            <person name="Burganskaya E.I."/>
            <person name="Krutkina M.S."/>
            <person name="Sukhacheva M.V."/>
            <person name="Gorlenko V.M."/>
        </authorList>
    </citation>
    <scope>NUCLEOTIDE SEQUENCE [LARGE SCALE GENOMIC DNA]</scope>
    <source>
        <strain evidence="3">Chok-6</strain>
    </source>
</reference>
<dbReference type="Pfam" id="PF01145">
    <property type="entry name" value="Band_7"/>
    <property type="match status" value="1"/>
</dbReference>
<dbReference type="InterPro" id="IPR036013">
    <property type="entry name" value="Band_7/SPFH_dom_sf"/>
</dbReference>
<proteinExistence type="inferred from homology"/>
<dbReference type="FunFam" id="3.30.479.30:FF:000004">
    <property type="entry name" value="Putative membrane protease family, stomatin"/>
    <property type="match status" value="1"/>
</dbReference>
<dbReference type="InterPro" id="IPR001972">
    <property type="entry name" value="Stomatin_HflK_fam"/>
</dbReference>
<name>A0A426TT96_9CHLR</name>
<evidence type="ECO:0000313" key="4">
    <source>
        <dbReference type="Proteomes" id="UP000280307"/>
    </source>
</evidence>
<dbReference type="SMART" id="SM00244">
    <property type="entry name" value="PHB"/>
    <property type="match status" value="1"/>
</dbReference>
<dbReference type="Proteomes" id="UP000280307">
    <property type="component" value="Unassembled WGS sequence"/>
</dbReference>
<dbReference type="PANTHER" id="PTHR10264">
    <property type="entry name" value="BAND 7 PROTEIN-RELATED"/>
    <property type="match status" value="1"/>
</dbReference>
<dbReference type="Gene3D" id="3.30.479.30">
    <property type="entry name" value="Band 7 domain"/>
    <property type="match status" value="1"/>
</dbReference>
<dbReference type="AlphaFoldDB" id="A0A426TT96"/>
<dbReference type="PANTHER" id="PTHR10264:SF19">
    <property type="entry name" value="AT06885P-RELATED"/>
    <property type="match status" value="1"/>
</dbReference>
<dbReference type="PRINTS" id="PR00721">
    <property type="entry name" value="STOMATIN"/>
</dbReference>
<dbReference type="SUPFAM" id="SSF117892">
    <property type="entry name" value="Band 7/SPFH domain"/>
    <property type="match status" value="1"/>
</dbReference>
<dbReference type="InterPro" id="IPR043202">
    <property type="entry name" value="Band-7_stomatin-like"/>
</dbReference>